<evidence type="ECO:0000313" key="4">
    <source>
        <dbReference type="Proteomes" id="UP001549047"/>
    </source>
</evidence>
<accession>A0ABV2J1G8</accession>
<evidence type="ECO:0000313" key="3">
    <source>
        <dbReference type="EMBL" id="MET3613714.1"/>
    </source>
</evidence>
<dbReference type="Pfam" id="PF13827">
    <property type="entry name" value="DUF4189"/>
    <property type="match status" value="1"/>
</dbReference>
<reference evidence="3 4" key="1">
    <citation type="submission" date="2024-06" db="EMBL/GenBank/DDBJ databases">
        <title>Genomic Encyclopedia of Type Strains, Phase IV (KMG-IV): sequencing the most valuable type-strain genomes for metagenomic binning, comparative biology and taxonomic classification.</title>
        <authorList>
            <person name="Goeker M."/>
        </authorList>
    </citation>
    <scope>NUCLEOTIDE SEQUENCE [LARGE SCALE GENOMIC DNA]</scope>
    <source>
        <strain evidence="3 4">DSM 29780</strain>
    </source>
</reference>
<organism evidence="3 4">
    <name type="scientific">Rhizobium aquaticum</name>
    <dbReference type="NCBI Taxonomy" id="1549636"/>
    <lineage>
        <taxon>Bacteria</taxon>
        <taxon>Pseudomonadati</taxon>
        <taxon>Pseudomonadota</taxon>
        <taxon>Alphaproteobacteria</taxon>
        <taxon>Hyphomicrobiales</taxon>
        <taxon>Rhizobiaceae</taxon>
        <taxon>Rhizobium/Agrobacterium group</taxon>
        <taxon>Rhizobium</taxon>
    </lineage>
</organism>
<feature type="domain" description="DUF4189" evidence="2">
    <location>
        <begin position="29"/>
        <end position="122"/>
    </location>
</feature>
<gene>
    <name evidence="3" type="ORF">ABID16_002043</name>
</gene>
<feature type="chain" id="PRO_5046514412" description="DUF4189 domain-containing protein" evidence="1">
    <location>
        <begin position="25"/>
        <end position="123"/>
    </location>
</feature>
<name>A0ABV2J1G8_9HYPH</name>
<comment type="caution">
    <text evidence="3">The sequence shown here is derived from an EMBL/GenBank/DDBJ whole genome shotgun (WGS) entry which is preliminary data.</text>
</comment>
<proteinExistence type="predicted"/>
<keyword evidence="4" id="KW-1185">Reference proteome</keyword>
<evidence type="ECO:0000256" key="1">
    <source>
        <dbReference type="SAM" id="SignalP"/>
    </source>
</evidence>
<protein>
    <recommendedName>
        <fullName evidence="2">DUF4189 domain-containing protein</fullName>
    </recommendedName>
</protein>
<evidence type="ECO:0000259" key="2">
    <source>
        <dbReference type="Pfam" id="PF13827"/>
    </source>
</evidence>
<dbReference type="RefSeq" id="WP_354556230.1">
    <property type="nucleotide sequence ID" value="NZ_JBEPMB010000002.1"/>
</dbReference>
<keyword evidence="1" id="KW-0732">Signal</keyword>
<feature type="signal peptide" evidence="1">
    <location>
        <begin position="1"/>
        <end position="24"/>
    </location>
</feature>
<sequence length="123" mass="12866">MKHIVKFGLMAAFVATAFANSASAGENKWGAFAVDTSDKSKAPYYGVGGGDTEKEASNYAMKFCKDEGGKECTLAVTYEKCGALASSGKSIWWGVAPTQKDAEIQALQGCKDGACKVVSSDCN</sequence>
<dbReference type="EMBL" id="JBEPMB010000002">
    <property type="protein sequence ID" value="MET3613714.1"/>
    <property type="molecule type" value="Genomic_DNA"/>
</dbReference>
<dbReference type="Proteomes" id="UP001549047">
    <property type="component" value="Unassembled WGS sequence"/>
</dbReference>
<dbReference type="InterPro" id="IPR025240">
    <property type="entry name" value="DUF4189"/>
</dbReference>